<dbReference type="Gramene" id="TKW28760">
    <property type="protein sequence ID" value="TKW28760"/>
    <property type="gene ID" value="SEVIR_3G349000v2"/>
</dbReference>
<organism evidence="3 4">
    <name type="scientific">Setaria viridis</name>
    <name type="common">Green bristlegrass</name>
    <name type="synonym">Setaria italica subsp. viridis</name>
    <dbReference type="NCBI Taxonomy" id="4556"/>
    <lineage>
        <taxon>Eukaryota</taxon>
        <taxon>Viridiplantae</taxon>
        <taxon>Streptophyta</taxon>
        <taxon>Embryophyta</taxon>
        <taxon>Tracheophyta</taxon>
        <taxon>Spermatophyta</taxon>
        <taxon>Magnoliopsida</taxon>
        <taxon>Liliopsida</taxon>
        <taxon>Poales</taxon>
        <taxon>Poaceae</taxon>
        <taxon>PACMAD clade</taxon>
        <taxon>Panicoideae</taxon>
        <taxon>Panicodae</taxon>
        <taxon>Paniceae</taxon>
        <taxon>Cenchrinae</taxon>
        <taxon>Setaria</taxon>
    </lineage>
</organism>
<evidence type="ECO:0000256" key="2">
    <source>
        <dbReference type="SAM" id="Phobius"/>
    </source>
</evidence>
<dbReference type="EMBL" id="CM016554">
    <property type="protein sequence ID" value="TKW28760.1"/>
    <property type="molecule type" value="Genomic_DNA"/>
</dbReference>
<dbReference type="AlphaFoldDB" id="A0A4U6VGQ5"/>
<proteinExistence type="predicted"/>
<sequence>MAAGFAAQNNGKSSGPPHLIPRRKRACWLYVTALHGERGERERPLPLLGRNRAQGRSEEGGDGEGAPRGAFRILLSASDPGRLPPHGAGGRRPGIVSGRPRSGHGSSDAHGEESKNVAKNSYEGAGPDKFIVRLLTSTTFIFHIYLLTCYFYEHFHIL</sequence>
<feature type="transmembrane region" description="Helical" evidence="2">
    <location>
        <begin position="130"/>
        <end position="152"/>
    </location>
</feature>
<name>A0A4U6VGQ5_SETVI</name>
<reference evidence="3" key="1">
    <citation type="submission" date="2019-03" db="EMBL/GenBank/DDBJ databases">
        <title>WGS assembly of Setaria viridis.</title>
        <authorList>
            <person name="Huang P."/>
            <person name="Jenkins J."/>
            <person name="Grimwood J."/>
            <person name="Barry K."/>
            <person name="Healey A."/>
            <person name="Mamidi S."/>
            <person name="Sreedasyam A."/>
            <person name="Shu S."/>
            <person name="Feldman M."/>
            <person name="Wu J."/>
            <person name="Yu Y."/>
            <person name="Chen C."/>
            <person name="Johnson J."/>
            <person name="Rokhsar D."/>
            <person name="Baxter I."/>
            <person name="Schmutz J."/>
            <person name="Brutnell T."/>
            <person name="Kellogg E."/>
        </authorList>
    </citation>
    <scope>NUCLEOTIDE SEQUENCE [LARGE SCALE GENOMIC DNA]</scope>
</reference>
<accession>A0A4U6VGQ5</accession>
<feature type="region of interest" description="Disordered" evidence="1">
    <location>
        <begin position="1"/>
        <end position="20"/>
    </location>
</feature>
<gene>
    <name evidence="3" type="ORF">SEVIR_3G349000v2</name>
</gene>
<keyword evidence="4" id="KW-1185">Reference proteome</keyword>
<protein>
    <submittedName>
        <fullName evidence="3">Uncharacterized protein</fullName>
    </submittedName>
</protein>
<keyword evidence="2" id="KW-1133">Transmembrane helix</keyword>
<evidence type="ECO:0000313" key="3">
    <source>
        <dbReference type="EMBL" id="TKW28760.1"/>
    </source>
</evidence>
<feature type="region of interest" description="Disordered" evidence="1">
    <location>
        <begin position="39"/>
        <end position="120"/>
    </location>
</feature>
<evidence type="ECO:0000256" key="1">
    <source>
        <dbReference type="SAM" id="MobiDB-lite"/>
    </source>
</evidence>
<feature type="compositionally biased region" description="Basic and acidic residues" evidence="1">
    <location>
        <begin position="107"/>
        <end position="116"/>
    </location>
</feature>
<dbReference type="Proteomes" id="UP000298652">
    <property type="component" value="Chromosome 3"/>
</dbReference>
<keyword evidence="2" id="KW-0472">Membrane</keyword>
<evidence type="ECO:0000313" key="4">
    <source>
        <dbReference type="Proteomes" id="UP000298652"/>
    </source>
</evidence>
<keyword evidence="2" id="KW-0812">Transmembrane</keyword>